<dbReference type="Proteomes" id="UP001432075">
    <property type="component" value="Chromosome"/>
</dbReference>
<reference evidence="2" key="1">
    <citation type="submission" date="2022-10" db="EMBL/GenBank/DDBJ databases">
        <title>The complete genomes of actinobacterial strains from the NBC collection.</title>
        <authorList>
            <person name="Joergensen T.S."/>
            <person name="Alvarez Arevalo M."/>
            <person name="Sterndorff E.B."/>
            <person name="Faurdal D."/>
            <person name="Vuksanovic O."/>
            <person name="Mourched A.-S."/>
            <person name="Charusanti P."/>
            <person name="Shaw S."/>
            <person name="Blin K."/>
            <person name="Weber T."/>
        </authorList>
    </citation>
    <scope>NUCLEOTIDE SEQUENCE</scope>
    <source>
        <strain evidence="2">NBC_00283</strain>
    </source>
</reference>
<keyword evidence="3" id="KW-1185">Reference proteome</keyword>
<evidence type="ECO:0000256" key="1">
    <source>
        <dbReference type="SAM" id="MobiDB-lite"/>
    </source>
</evidence>
<evidence type="ECO:0000313" key="2">
    <source>
        <dbReference type="EMBL" id="WUO48861.1"/>
    </source>
</evidence>
<accession>A0ABZ1RR51</accession>
<dbReference type="RefSeq" id="WP_100583867.1">
    <property type="nucleotide sequence ID" value="NZ_CP108057.1"/>
</dbReference>
<sequence>MGGWERTKRTRSGGRGRPVPRACSRRAALLLAFGVLLGALFLCARPGETHAPAPLTATAPAGAVGAAGAPHAVCDSPHDLPGCSPRAHLTPAVLPAPAPAVAVPDAAAALPALPARTGALRPPGPPARAPDLHALQVLRT</sequence>
<organism evidence="2 3">
    <name type="scientific">Streptomyces goshikiensis</name>
    <dbReference type="NCBI Taxonomy" id="1942"/>
    <lineage>
        <taxon>Bacteria</taxon>
        <taxon>Bacillati</taxon>
        <taxon>Actinomycetota</taxon>
        <taxon>Actinomycetes</taxon>
        <taxon>Kitasatosporales</taxon>
        <taxon>Streptomycetaceae</taxon>
        <taxon>Streptomyces</taxon>
    </lineage>
</organism>
<feature type="region of interest" description="Disordered" evidence="1">
    <location>
        <begin position="1"/>
        <end position="20"/>
    </location>
</feature>
<proteinExistence type="predicted"/>
<name>A0ABZ1RR51_9ACTN</name>
<gene>
    <name evidence="2" type="ORF">OHU17_25165</name>
</gene>
<dbReference type="EMBL" id="CP108057">
    <property type="protein sequence ID" value="WUO48861.1"/>
    <property type="molecule type" value="Genomic_DNA"/>
</dbReference>
<evidence type="ECO:0000313" key="3">
    <source>
        <dbReference type="Proteomes" id="UP001432075"/>
    </source>
</evidence>
<protein>
    <submittedName>
        <fullName evidence="2">Uncharacterized protein</fullName>
    </submittedName>
</protein>